<organism evidence="2 3">
    <name type="scientific">Ottowia oryzae</name>
    <dbReference type="NCBI Taxonomy" id="2109914"/>
    <lineage>
        <taxon>Bacteria</taxon>
        <taxon>Pseudomonadati</taxon>
        <taxon>Pseudomonadota</taxon>
        <taxon>Betaproteobacteria</taxon>
        <taxon>Burkholderiales</taxon>
        <taxon>Comamonadaceae</taxon>
        <taxon>Ottowia</taxon>
    </lineage>
</organism>
<sequence length="189" mass="21178">MSYCAFVNELPADTADPNKAYHDHAYGFPIEDDNALFGRLLLEINQAGLSWTLMLKKQAAFEAAYDGFDIARVAAYSDADRERLLADAGIVRNRLKVNAAIHNAQQIQALQASHGSFKRWLDAHHPLSKEEWVKLFKRHFKFVGGEIVNEFLMSTGYLPGAHRPDCPVYARVSAAQPPWLRSPNGVIAR</sequence>
<keyword evidence="1" id="KW-0479">Metal-binding</keyword>
<dbReference type="Proteomes" id="UP000239709">
    <property type="component" value="Chromosome"/>
</dbReference>
<feature type="binding site" evidence="1">
    <location>
        <position position="22"/>
    </location>
    <ligand>
        <name>Zn(2+)</name>
        <dbReference type="ChEBI" id="CHEBI:29105"/>
    </ligand>
</feature>
<keyword evidence="1" id="KW-0862">Zinc</keyword>
<dbReference type="PANTHER" id="PTHR30037:SF4">
    <property type="entry name" value="DNA-3-METHYLADENINE GLYCOSYLASE I"/>
    <property type="match status" value="1"/>
</dbReference>
<dbReference type="AlphaFoldDB" id="A0A2S0MEF3"/>
<name>A0A2S0MEF3_9BURK</name>
<dbReference type="EMBL" id="CP027666">
    <property type="protein sequence ID" value="AVO34272.1"/>
    <property type="molecule type" value="Genomic_DNA"/>
</dbReference>
<dbReference type="RefSeq" id="WP_106702827.1">
    <property type="nucleotide sequence ID" value="NZ_CP027666.1"/>
</dbReference>
<accession>A0A2S0MEF3</accession>
<dbReference type="InterPro" id="IPR011257">
    <property type="entry name" value="DNA_glycosylase"/>
</dbReference>
<dbReference type="PANTHER" id="PTHR30037">
    <property type="entry name" value="DNA-3-METHYLADENINE GLYCOSYLASE 1"/>
    <property type="match status" value="1"/>
</dbReference>
<evidence type="ECO:0000313" key="3">
    <source>
        <dbReference type="Proteomes" id="UP000239709"/>
    </source>
</evidence>
<evidence type="ECO:0000313" key="2">
    <source>
        <dbReference type="EMBL" id="AVO34272.1"/>
    </source>
</evidence>
<proteinExistence type="predicted"/>
<dbReference type="Gene3D" id="1.10.340.30">
    <property type="entry name" value="Hypothetical protein, domain 2"/>
    <property type="match status" value="1"/>
</dbReference>
<feature type="binding site" evidence="1">
    <location>
        <position position="162"/>
    </location>
    <ligand>
        <name>Zn(2+)</name>
        <dbReference type="ChEBI" id="CHEBI:29105"/>
    </ligand>
</feature>
<dbReference type="OrthoDB" id="9807664at2"/>
<dbReference type="KEGG" id="otk:C6570_08540"/>
<dbReference type="Pfam" id="PF03352">
    <property type="entry name" value="Adenine_glyco"/>
    <property type="match status" value="1"/>
</dbReference>
<dbReference type="InterPro" id="IPR052891">
    <property type="entry name" value="DNA-3mA_glycosylase"/>
</dbReference>
<gene>
    <name evidence="2" type="ORF">C6570_08540</name>
</gene>
<reference evidence="2 3" key="1">
    <citation type="submission" date="2018-03" db="EMBL/GenBank/DDBJ databases">
        <title>Genome sequencing of Ottowia sp.</title>
        <authorList>
            <person name="Kim S.-J."/>
            <person name="Heo J."/>
            <person name="Kwon S.-W."/>
        </authorList>
    </citation>
    <scope>NUCLEOTIDE SEQUENCE [LARGE SCALE GENOMIC DNA]</scope>
    <source>
        <strain evidence="2 3">KADR8-3</strain>
    </source>
</reference>
<protein>
    <submittedName>
        <fullName evidence="2">DNA-3-methyladenine glycosylase</fullName>
    </submittedName>
</protein>
<feature type="binding site" evidence="1">
    <location>
        <position position="4"/>
    </location>
    <ligand>
        <name>Zn(2+)</name>
        <dbReference type="ChEBI" id="CHEBI:29105"/>
    </ligand>
</feature>
<evidence type="ECO:0000256" key="1">
    <source>
        <dbReference type="PIRSR" id="PIRSR605019-1"/>
    </source>
</evidence>
<dbReference type="GO" id="GO:0006284">
    <property type="term" value="P:base-excision repair"/>
    <property type="evidence" value="ECO:0007669"/>
    <property type="project" value="InterPro"/>
</dbReference>
<keyword evidence="3" id="KW-1185">Reference proteome</keyword>
<dbReference type="GO" id="GO:0046872">
    <property type="term" value="F:metal ion binding"/>
    <property type="evidence" value="ECO:0007669"/>
    <property type="project" value="UniProtKB-KW"/>
</dbReference>
<dbReference type="SUPFAM" id="SSF48150">
    <property type="entry name" value="DNA-glycosylase"/>
    <property type="match status" value="1"/>
</dbReference>
<feature type="binding site" evidence="1">
    <location>
        <position position="166"/>
    </location>
    <ligand>
        <name>Zn(2+)</name>
        <dbReference type="ChEBI" id="CHEBI:29105"/>
    </ligand>
</feature>
<dbReference type="InterPro" id="IPR005019">
    <property type="entry name" value="Adenine_glyco"/>
</dbReference>
<dbReference type="GO" id="GO:0008725">
    <property type="term" value="F:DNA-3-methyladenine glycosylase activity"/>
    <property type="evidence" value="ECO:0007669"/>
    <property type="project" value="InterPro"/>
</dbReference>